<dbReference type="PANTHER" id="PTHR34002:SF9">
    <property type="entry name" value="XYLOGLUCAN-SPECIFIC ENDO-BETA-1,4-GLUCANASE A"/>
    <property type="match status" value="1"/>
</dbReference>
<dbReference type="InterPro" id="IPR013320">
    <property type="entry name" value="ConA-like_dom_sf"/>
</dbReference>
<sequence length="283" mass="29565">MARLCAAGLIASLVHVAAAQTTLQGNDCTAAGAYTLCQNLWGASKPSFLLRHASPGYDLWTGVPQAGDPASAASSYEIMIWLSNRGGVGGIGNVVAQNLRVGGHTWTLKHGPNSNWDVFSFITAEGDITDFRADLADFFQYLVDQQGVAKTQFVQAIQVGTEPFTGAAELVTTNFSVDISTTADQSTSASPSPTPSPTSSQASVSGTPTASSASSKAGTSSAVPSSNTTVSSSSISLAPDPQSTFAPIQVGVRKTSGPQCVLQPPGQTLRKRREKRSWFRFFV</sequence>
<dbReference type="Gene3D" id="2.60.120.180">
    <property type="match status" value="1"/>
</dbReference>
<dbReference type="Proteomes" id="UP000184267">
    <property type="component" value="Unassembled WGS sequence"/>
</dbReference>
<evidence type="ECO:0000313" key="5">
    <source>
        <dbReference type="EMBL" id="OJT02178.1"/>
    </source>
</evidence>
<keyword evidence="2" id="KW-0378">Hydrolase</keyword>
<dbReference type="STRING" id="154538.A0A1M2V3M3"/>
<keyword evidence="2" id="KW-0326">Glycosidase</keyword>
<reference evidence="5 6" key="1">
    <citation type="submission" date="2016-10" db="EMBL/GenBank/DDBJ databases">
        <title>Genome sequence of the basidiomycete white-rot fungus Trametes pubescens.</title>
        <authorList>
            <person name="Makela M.R."/>
            <person name="Granchi Z."/>
            <person name="Peng M."/>
            <person name="De Vries R.P."/>
            <person name="Grigoriev I."/>
            <person name="Riley R."/>
            <person name="Hilden K."/>
        </authorList>
    </citation>
    <scope>NUCLEOTIDE SEQUENCE [LARGE SCALE GENOMIC DNA]</scope>
    <source>
        <strain evidence="5 6">FBCC735</strain>
    </source>
</reference>
<dbReference type="EMBL" id="MNAD01001693">
    <property type="protein sequence ID" value="OJT02178.1"/>
    <property type="molecule type" value="Genomic_DNA"/>
</dbReference>
<organism evidence="5 6">
    <name type="scientific">Trametes pubescens</name>
    <name type="common">White-rot fungus</name>
    <dbReference type="NCBI Taxonomy" id="154538"/>
    <lineage>
        <taxon>Eukaryota</taxon>
        <taxon>Fungi</taxon>
        <taxon>Dikarya</taxon>
        <taxon>Basidiomycota</taxon>
        <taxon>Agaricomycotina</taxon>
        <taxon>Agaricomycetes</taxon>
        <taxon>Polyporales</taxon>
        <taxon>Polyporaceae</taxon>
        <taxon>Trametes</taxon>
    </lineage>
</organism>
<evidence type="ECO:0000256" key="4">
    <source>
        <dbReference type="SAM" id="SignalP"/>
    </source>
</evidence>
<dbReference type="InterPro" id="IPR002594">
    <property type="entry name" value="GH12"/>
</dbReference>
<dbReference type="Pfam" id="PF01670">
    <property type="entry name" value="Glyco_hydro_12"/>
    <property type="match status" value="1"/>
</dbReference>
<accession>A0A1M2V3M3</accession>
<dbReference type="SUPFAM" id="SSF49899">
    <property type="entry name" value="Concanavalin A-like lectins/glucanases"/>
    <property type="match status" value="1"/>
</dbReference>
<evidence type="ECO:0000256" key="2">
    <source>
        <dbReference type="RuleBase" id="RU361163"/>
    </source>
</evidence>
<dbReference type="GO" id="GO:0000272">
    <property type="term" value="P:polysaccharide catabolic process"/>
    <property type="evidence" value="ECO:0007669"/>
    <property type="project" value="UniProtKB-KW"/>
</dbReference>
<dbReference type="PANTHER" id="PTHR34002">
    <property type="entry name" value="BLR1656 PROTEIN"/>
    <property type="match status" value="1"/>
</dbReference>
<feature type="signal peptide" evidence="4">
    <location>
        <begin position="1"/>
        <end position="19"/>
    </location>
</feature>
<keyword evidence="6" id="KW-1185">Reference proteome</keyword>
<dbReference type="GO" id="GO:0008810">
    <property type="term" value="F:cellulase activity"/>
    <property type="evidence" value="ECO:0007669"/>
    <property type="project" value="InterPro"/>
</dbReference>
<feature type="region of interest" description="Disordered" evidence="3">
    <location>
        <begin position="182"/>
        <end position="242"/>
    </location>
</feature>
<dbReference type="InterPro" id="IPR013319">
    <property type="entry name" value="GH11/12"/>
</dbReference>
<keyword evidence="4" id="KW-0732">Signal</keyword>
<keyword evidence="2" id="KW-0624">Polysaccharide degradation</keyword>
<comment type="caution">
    <text evidence="5">The sequence shown here is derived from an EMBL/GenBank/DDBJ whole genome shotgun (WGS) entry which is preliminary data.</text>
</comment>
<dbReference type="OMA" id="GPNSNWD"/>
<evidence type="ECO:0000256" key="1">
    <source>
        <dbReference type="ARBA" id="ARBA00005519"/>
    </source>
</evidence>
<evidence type="ECO:0000256" key="3">
    <source>
        <dbReference type="SAM" id="MobiDB-lite"/>
    </source>
</evidence>
<gene>
    <name evidence="5" type="ORF">TRAPUB_7293</name>
</gene>
<evidence type="ECO:0000313" key="6">
    <source>
        <dbReference type="Proteomes" id="UP000184267"/>
    </source>
</evidence>
<comment type="similarity">
    <text evidence="1 2">Belongs to the glycosyl hydrolase 12 (cellulase H) family.</text>
</comment>
<dbReference type="AlphaFoldDB" id="A0A1M2V3M3"/>
<dbReference type="OrthoDB" id="89349at2759"/>
<protein>
    <submittedName>
        <fullName evidence="5">Xyloglucan-specific endo-beta-1,4-glucanase A</fullName>
    </submittedName>
</protein>
<feature type="compositionally biased region" description="Low complexity" evidence="3">
    <location>
        <begin position="182"/>
        <end position="236"/>
    </location>
</feature>
<keyword evidence="2" id="KW-0119">Carbohydrate metabolism</keyword>
<proteinExistence type="inferred from homology"/>
<name>A0A1M2V3M3_TRAPU</name>
<feature type="chain" id="PRO_5012115117" evidence="4">
    <location>
        <begin position="20"/>
        <end position="283"/>
    </location>
</feature>